<evidence type="ECO:0000259" key="1">
    <source>
        <dbReference type="Pfam" id="PF00561"/>
    </source>
</evidence>
<dbReference type="InterPro" id="IPR029058">
    <property type="entry name" value="AB_hydrolase_fold"/>
</dbReference>
<dbReference type="SUPFAM" id="SSF53474">
    <property type="entry name" value="alpha/beta-Hydrolases"/>
    <property type="match status" value="1"/>
</dbReference>
<organism evidence="2 3">
    <name type="scientific">Niveispirillum cyanobacteriorum</name>
    <dbReference type="NCBI Taxonomy" id="1612173"/>
    <lineage>
        <taxon>Bacteria</taxon>
        <taxon>Pseudomonadati</taxon>
        <taxon>Pseudomonadota</taxon>
        <taxon>Alphaproteobacteria</taxon>
        <taxon>Rhodospirillales</taxon>
        <taxon>Azospirillaceae</taxon>
        <taxon>Niveispirillum</taxon>
    </lineage>
</organism>
<dbReference type="OrthoDB" id="9798888at2"/>
<accession>A0A2K9NBW9</accession>
<dbReference type="InterPro" id="IPR050266">
    <property type="entry name" value="AB_hydrolase_sf"/>
</dbReference>
<dbReference type="Proteomes" id="UP000234752">
    <property type="component" value="Chromosome eg_1"/>
</dbReference>
<reference evidence="2 3" key="1">
    <citation type="submission" date="2017-12" db="EMBL/GenBank/DDBJ databases">
        <title>Genomes of bacteria within cyanobacterial aggregates.</title>
        <authorList>
            <person name="Cai H."/>
        </authorList>
    </citation>
    <scope>NUCLEOTIDE SEQUENCE [LARGE SCALE GENOMIC DNA]</scope>
    <source>
        <strain evidence="2 3">TH16</strain>
    </source>
</reference>
<keyword evidence="2" id="KW-0378">Hydrolase</keyword>
<dbReference type="Pfam" id="PF00561">
    <property type="entry name" value="Abhydrolase_1"/>
    <property type="match status" value="1"/>
</dbReference>
<dbReference type="EMBL" id="CP025611">
    <property type="protein sequence ID" value="AUN29675.1"/>
    <property type="molecule type" value="Genomic_DNA"/>
</dbReference>
<keyword evidence="3" id="KW-1185">Reference proteome</keyword>
<dbReference type="PANTHER" id="PTHR43798:SF33">
    <property type="entry name" value="HYDROLASE, PUTATIVE (AFU_ORTHOLOGUE AFUA_2G14860)-RELATED"/>
    <property type="match status" value="1"/>
</dbReference>
<dbReference type="KEGG" id="ncb:C0V82_05130"/>
<proteinExistence type="predicted"/>
<evidence type="ECO:0000313" key="2">
    <source>
        <dbReference type="EMBL" id="AUN29675.1"/>
    </source>
</evidence>
<dbReference type="InterPro" id="IPR000073">
    <property type="entry name" value="AB_hydrolase_1"/>
</dbReference>
<feature type="domain" description="AB hydrolase-1" evidence="1">
    <location>
        <begin position="26"/>
        <end position="270"/>
    </location>
</feature>
<name>A0A2K9NBW9_9PROT</name>
<dbReference type="GO" id="GO:0016787">
    <property type="term" value="F:hydrolase activity"/>
    <property type="evidence" value="ECO:0007669"/>
    <property type="project" value="UniProtKB-KW"/>
</dbReference>
<dbReference type="Gene3D" id="3.40.50.1820">
    <property type="entry name" value="alpha/beta hydrolase"/>
    <property type="match status" value="1"/>
</dbReference>
<protein>
    <submittedName>
        <fullName evidence="2">Alpha/beta hydrolase</fullName>
    </submittedName>
</protein>
<evidence type="ECO:0000313" key="3">
    <source>
        <dbReference type="Proteomes" id="UP000234752"/>
    </source>
</evidence>
<gene>
    <name evidence="2" type="ORF">C0V82_05130</name>
</gene>
<dbReference type="PANTHER" id="PTHR43798">
    <property type="entry name" value="MONOACYLGLYCEROL LIPASE"/>
    <property type="match status" value="1"/>
</dbReference>
<dbReference type="GO" id="GO:0016020">
    <property type="term" value="C:membrane"/>
    <property type="evidence" value="ECO:0007669"/>
    <property type="project" value="TreeGrafter"/>
</dbReference>
<sequence length="285" mass="29986">MSMSIAEAMAATPRGLIHYADSGEGPAVLSLHGAMGGTDQGMILARVTGADAGRIIAPARPGYPGTPLSSGVTPEAQADLCAALLDHLGLDRVAVIAVSGGGASALMFALRHPGRCRGLVLVSTCAGPQPMPTPGALRLFGLLARWPAFVGWMKGRALRNPDLISSRSIPDPEHQRALRADPVAMPLYRDLRAGMFDRLAERLPGTENDIGVTRRQHFSLAEIGVPTLVVHGTRDPLLPYDRHGAELAHRIPGAELLTVDEGGHAAIFTHRALIAPRVAAFLTAL</sequence>
<dbReference type="AlphaFoldDB" id="A0A2K9NBW9"/>
<dbReference type="RefSeq" id="WP_102111399.1">
    <property type="nucleotide sequence ID" value="NZ_BMGN01000003.1"/>
</dbReference>